<organism evidence="6 7">
    <name type="scientific">Propionigenium maris DSM 9537</name>
    <dbReference type="NCBI Taxonomy" id="1123000"/>
    <lineage>
        <taxon>Bacteria</taxon>
        <taxon>Fusobacteriati</taxon>
        <taxon>Fusobacteriota</taxon>
        <taxon>Fusobacteriia</taxon>
        <taxon>Fusobacteriales</taxon>
        <taxon>Fusobacteriaceae</taxon>
        <taxon>Propionigenium</taxon>
    </lineage>
</organism>
<dbReference type="Gene3D" id="3.30.450.40">
    <property type="match status" value="1"/>
</dbReference>
<dbReference type="Gene3D" id="1.10.10.60">
    <property type="entry name" value="Homeodomain-like"/>
    <property type="match status" value="1"/>
</dbReference>
<dbReference type="Pfam" id="PF00158">
    <property type="entry name" value="Sigma54_activat"/>
    <property type="match status" value="1"/>
</dbReference>
<keyword evidence="2" id="KW-0067">ATP-binding</keyword>
<dbReference type="InterPro" id="IPR002078">
    <property type="entry name" value="Sigma_54_int"/>
</dbReference>
<dbReference type="Gene3D" id="1.10.8.60">
    <property type="match status" value="1"/>
</dbReference>
<dbReference type="InterPro" id="IPR009057">
    <property type="entry name" value="Homeodomain-like_sf"/>
</dbReference>
<dbReference type="PROSITE" id="PS00675">
    <property type="entry name" value="SIGMA54_INTERACT_1"/>
    <property type="match status" value="1"/>
</dbReference>
<dbReference type="InterPro" id="IPR029016">
    <property type="entry name" value="GAF-like_dom_sf"/>
</dbReference>
<dbReference type="PANTHER" id="PTHR32071:SF57">
    <property type="entry name" value="C4-DICARBOXYLATE TRANSPORT TRANSCRIPTIONAL REGULATORY PROTEIN DCTD"/>
    <property type="match status" value="1"/>
</dbReference>
<dbReference type="InterPro" id="IPR025662">
    <property type="entry name" value="Sigma_54_int_dom_ATP-bd_1"/>
</dbReference>
<dbReference type="InterPro" id="IPR027417">
    <property type="entry name" value="P-loop_NTPase"/>
</dbReference>
<evidence type="ECO:0000259" key="5">
    <source>
        <dbReference type="PROSITE" id="PS50045"/>
    </source>
</evidence>
<evidence type="ECO:0000313" key="7">
    <source>
        <dbReference type="Proteomes" id="UP001144471"/>
    </source>
</evidence>
<evidence type="ECO:0000313" key="6">
    <source>
        <dbReference type="EMBL" id="GLI54637.1"/>
    </source>
</evidence>
<dbReference type="SUPFAM" id="SSF46689">
    <property type="entry name" value="Homeodomain-like"/>
    <property type="match status" value="1"/>
</dbReference>
<dbReference type="GO" id="GO:0005524">
    <property type="term" value="F:ATP binding"/>
    <property type="evidence" value="ECO:0007669"/>
    <property type="project" value="UniProtKB-KW"/>
</dbReference>
<comment type="caution">
    <text evidence="6">The sequence shown here is derived from an EMBL/GenBank/DDBJ whole genome shotgun (WGS) entry which is preliminary data.</text>
</comment>
<dbReference type="RefSeq" id="WP_281832430.1">
    <property type="nucleotide sequence ID" value="NZ_BSDY01000001.1"/>
</dbReference>
<dbReference type="SMART" id="SM00382">
    <property type="entry name" value="AAA"/>
    <property type="match status" value="1"/>
</dbReference>
<proteinExistence type="predicted"/>
<protein>
    <submittedName>
        <fullName evidence="6">ATPase AAA</fullName>
    </submittedName>
</protein>
<dbReference type="InterPro" id="IPR003593">
    <property type="entry name" value="AAA+_ATPase"/>
</dbReference>
<dbReference type="PANTHER" id="PTHR32071">
    <property type="entry name" value="TRANSCRIPTIONAL REGULATORY PROTEIN"/>
    <property type="match status" value="1"/>
</dbReference>
<reference evidence="6" key="1">
    <citation type="submission" date="2022-12" db="EMBL/GenBank/DDBJ databases">
        <title>Reference genome sequencing for broad-spectrum identification of bacterial and archaeal isolates by mass spectrometry.</title>
        <authorList>
            <person name="Sekiguchi Y."/>
            <person name="Tourlousse D.M."/>
        </authorList>
    </citation>
    <scope>NUCLEOTIDE SEQUENCE</scope>
    <source>
        <strain evidence="6">10succ1</strain>
    </source>
</reference>
<dbReference type="GO" id="GO:0043565">
    <property type="term" value="F:sequence-specific DNA binding"/>
    <property type="evidence" value="ECO:0007669"/>
    <property type="project" value="InterPro"/>
</dbReference>
<dbReference type="PROSITE" id="PS50045">
    <property type="entry name" value="SIGMA54_INTERACT_4"/>
    <property type="match status" value="1"/>
</dbReference>
<dbReference type="Pfam" id="PF02954">
    <property type="entry name" value="HTH_8"/>
    <property type="match status" value="1"/>
</dbReference>
<dbReference type="InterPro" id="IPR002197">
    <property type="entry name" value="HTH_Fis"/>
</dbReference>
<dbReference type="GO" id="GO:0006355">
    <property type="term" value="P:regulation of DNA-templated transcription"/>
    <property type="evidence" value="ECO:0007669"/>
    <property type="project" value="InterPro"/>
</dbReference>
<dbReference type="InterPro" id="IPR025944">
    <property type="entry name" value="Sigma_54_int_dom_CS"/>
</dbReference>
<sequence>MEIDINETTLNRVRGHVRKYAEVISSVMKVEVEIVDSKMTRIAGTGIYKKAVGVPAKGSVYRDVLATGDSHIIKEPGKDALCMGCADKGRCLEKLEISTPIFYRGEIVGVIGLVCATDSQRRKVLENLDSHLKFVKQISEFIAIKLYEYDENVISKERKDILNQILNSMDKGVIVVNVEDKIISINNSAMKELKLSPDYLNYEISLKTKEEHIYGKEIYEVVIDKKEYLLAGKLLAISSIAKESYRAFIFDSIKKLNAEYQQISSERAINIESIIGDSYPMERLKTKIKKVAPTKSTVLITGESGTGKELVARAIHAHSDRRDKPFIAINCAAIPDALLESELFGYVKGAFSGANPNGRMGKFELANGGVIFLDEIGDMPLYLQVKLLRVLQERKLVRIGSNKLMDLDIRVIAATNIDLKERIDKKKFREDLYYRLNVIPIEIPGLKEREGDILLIMDKLIDKYNEALNKYVHTVDEEAKGLLLNYSWPGNVRELENTVEFMINLSDERGVITKEMLPDNILNEESRECRGNLESREGIQTIAQVEERLIIDALNLCGRDTKGKNEAAKMLGIGIATLYRKIEKYRID</sequence>
<keyword evidence="7" id="KW-1185">Reference proteome</keyword>
<dbReference type="AlphaFoldDB" id="A0A9W6GIF0"/>
<gene>
    <name evidence="6" type="ORF">PM10SUCC1_01520</name>
</gene>
<dbReference type="Gene3D" id="3.40.50.300">
    <property type="entry name" value="P-loop containing nucleotide triphosphate hydrolases"/>
    <property type="match status" value="1"/>
</dbReference>
<keyword evidence="3" id="KW-0805">Transcription regulation</keyword>
<accession>A0A9W6GIF0</accession>
<feature type="domain" description="Sigma-54 factor interaction" evidence="5">
    <location>
        <begin position="274"/>
        <end position="504"/>
    </location>
</feature>
<name>A0A9W6GIF0_9FUSO</name>
<dbReference type="PROSITE" id="PS00688">
    <property type="entry name" value="SIGMA54_INTERACT_3"/>
    <property type="match status" value="1"/>
</dbReference>
<dbReference type="FunFam" id="3.40.50.300:FF:000006">
    <property type="entry name" value="DNA-binding transcriptional regulator NtrC"/>
    <property type="match status" value="1"/>
</dbReference>
<dbReference type="Pfam" id="PF25601">
    <property type="entry name" value="AAA_lid_14"/>
    <property type="match status" value="1"/>
</dbReference>
<dbReference type="EMBL" id="BSDY01000001">
    <property type="protein sequence ID" value="GLI54637.1"/>
    <property type="molecule type" value="Genomic_DNA"/>
</dbReference>
<dbReference type="SUPFAM" id="SSF52540">
    <property type="entry name" value="P-loop containing nucleoside triphosphate hydrolases"/>
    <property type="match status" value="1"/>
</dbReference>
<dbReference type="Proteomes" id="UP001144471">
    <property type="component" value="Unassembled WGS sequence"/>
</dbReference>
<dbReference type="CDD" id="cd00009">
    <property type="entry name" value="AAA"/>
    <property type="match status" value="1"/>
</dbReference>
<evidence type="ECO:0000256" key="2">
    <source>
        <dbReference type="ARBA" id="ARBA00022840"/>
    </source>
</evidence>
<evidence type="ECO:0000256" key="3">
    <source>
        <dbReference type="ARBA" id="ARBA00023015"/>
    </source>
</evidence>
<evidence type="ECO:0000256" key="4">
    <source>
        <dbReference type="ARBA" id="ARBA00023163"/>
    </source>
</evidence>
<keyword evidence="4" id="KW-0804">Transcription</keyword>
<keyword evidence="1" id="KW-0547">Nucleotide-binding</keyword>
<evidence type="ECO:0000256" key="1">
    <source>
        <dbReference type="ARBA" id="ARBA00022741"/>
    </source>
</evidence>
<dbReference type="InterPro" id="IPR058031">
    <property type="entry name" value="AAA_lid_NorR"/>
</dbReference>